<comment type="subcellular location">
    <subcellularLocation>
        <location evidence="1 10">Cell membrane</location>
        <topology evidence="1 10">Multi-pass membrane protein</topology>
    </subcellularLocation>
</comment>
<name>A0ABS2KQP6_9NOCA</name>
<reference evidence="11 12" key="1">
    <citation type="submission" date="2021-01" db="EMBL/GenBank/DDBJ databases">
        <title>Genomics of switchgrass bacterial isolates.</title>
        <authorList>
            <person name="Shade A."/>
        </authorList>
    </citation>
    <scope>NUCLEOTIDE SEQUENCE [LARGE SCALE GENOMIC DNA]</scope>
    <source>
        <strain evidence="11 12">PvP111</strain>
    </source>
</reference>
<evidence type="ECO:0000256" key="5">
    <source>
        <dbReference type="ARBA" id="ARBA00023136"/>
    </source>
</evidence>
<evidence type="ECO:0000256" key="8">
    <source>
        <dbReference type="ARBA" id="ARBA00035585"/>
    </source>
</evidence>
<evidence type="ECO:0000256" key="4">
    <source>
        <dbReference type="ARBA" id="ARBA00022989"/>
    </source>
</evidence>
<comment type="caution">
    <text evidence="11">The sequence shown here is derived from an EMBL/GenBank/DDBJ whole genome shotgun (WGS) entry which is preliminary data.</text>
</comment>
<keyword evidence="10" id="KW-0915">Sodium</keyword>
<keyword evidence="10" id="KW-0813">Transport</keyword>
<comment type="similarity">
    <text evidence="7 10">Belongs to the fluoride channel Fluc/FEX (TC 1.A.43) family.</text>
</comment>
<feature type="binding site" evidence="10">
    <location>
        <position position="73"/>
    </location>
    <ligand>
        <name>Na(+)</name>
        <dbReference type="ChEBI" id="CHEBI:29101"/>
        <note>structural</note>
    </ligand>
</feature>
<keyword evidence="6 10" id="KW-0407">Ion channel</keyword>
<keyword evidence="2 10" id="KW-1003">Cell membrane</keyword>
<keyword evidence="5 10" id="KW-0472">Membrane</keyword>
<dbReference type="HAMAP" id="MF_00454">
    <property type="entry name" value="FluC"/>
    <property type="match status" value="1"/>
</dbReference>
<evidence type="ECO:0000256" key="2">
    <source>
        <dbReference type="ARBA" id="ARBA00022475"/>
    </source>
</evidence>
<dbReference type="Pfam" id="PF02537">
    <property type="entry name" value="CRCB"/>
    <property type="match status" value="1"/>
</dbReference>
<evidence type="ECO:0000256" key="1">
    <source>
        <dbReference type="ARBA" id="ARBA00004651"/>
    </source>
</evidence>
<feature type="transmembrane region" description="Helical" evidence="10">
    <location>
        <begin position="37"/>
        <end position="57"/>
    </location>
</feature>
<evidence type="ECO:0000313" key="11">
    <source>
        <dbReference type="EMBL" id="MBM7414272.1"/>
    </source>
</evidence>
<keyword evidence="3 10" id="KW-0812">Transmembrane</keyword>
<comment type="catalytic activity">
    <reaction evidence="8">
        <text>fluoride(in) = fluoride(out)</text>
        <dbReference type="Rhea" id="RHEA:76159"/>
        <dbReference type="ChEBI" id="CHEBI:17051"/>
    </reaction>
    <physiologicalReaction direction="left-to-right" evidence="8">
        <dbReference type="Rhea" id="RHEA:76160"/>
    </physiologicalReaction>
</comment>
<evidence type="ECO:0000313" key="12">
    <source>
        <dbReference type="Proteomes" id="UP000703038"/>
    </source>
</evidence>
<comment type="activity regulation">
    <text evidence="10">Na(+) is not transported, but it plays an essential structural role and its presence is essential for fluoride channel function.</text>
</comment>
<accession>A0ABS2KQP6</accession>
<evidence type="ECO:0000256" key="6">
    <source>
        <dbReference type="ARBA" id="ARBA00023303"/>
    </source>
</evidence>
<dbReference type="NCBIfam" id="TIGR00494">
    <property type="entry name" value="crcB"/>
    <property type="match status" value="1"/>
</dbReference>
<protein>
    <recommendedName>
        <fullName evidence="10">Fluoride-specific ion channel FluC</fullName>
    </recommendedName>
</protein>
<evidence type="ECO:0000256" key="9">
    <source>
        <dbReference type="ARBA" id="ARBA00049940"/>
    </source>
</evidence>
<feature type="transmembrane region" description="Helical" evidence="10">
    <location>
        <begin position="97"/>
        <end position="122"/>
    </location>
</feature>
<gene>
    <name evidence="10" type="primary">fluC</name>
    <name evidence="10" type="synonym">crcB</name>
    <name evidence="11" type="ORF">JOE42_001005</name>
</gene>
<evidence type="ECO:0000256" key="7">
    <source>
        <dbReference type="ARBA" id="ARBA00035120"/>
    </source>
</evidence>
<dbReference type="EMBL" id="JAFBBK010000001">
    <property type="protein sequence ID" value="MBM7414272.1"/>
    <property type="molecule type" value="Genomic_DNA"/>
</dbReference>
<dbReference type="PANTHER" id="PTHR28259:SF1">
    <property type="entry name" value="FLUORIDE EXPORT PROTEIN 1-RELATED"/>
    <property type="match status" value="1"/>
</dbReference>
<dbReference type="Proteomes" id="UP000703038">
    <property type="component" value="Unassembled WGS sequence"/>
</dbReference>
<keyword evidence="10" id="KW-0479">Metal-binding</keyword>
<dbReference type="PANTHER" id="PTHR28259">
    <property type="entry name" value="FLUORIDE EXPORT PROTEIN 1-RELATED"/>
    <property type="match status" value="1"/>
</dbReference>
<sequence>MTLAAVLLAGALGAVVRFVVDGEVTARLGRPSPLGTLLVNVSGSFLLGVLAGLVLFAGRPAEWQTVAGTGFCGGYTTFSTASVQTVRLVQEGRHRAAAANAGITVFASVVACAGGLALVWAASGGGSA</sequence>
<comment type="caution">
    <text evidence="10">Lacks conserved residue(s) required for the propagation of feature annotation.</text>
</comment>
<proteinExistence type="inferred from homology"/>
<comment type="function">
    <text evidence="9 10">Fluoride-specific ion channel. Important for reducing fluoride concentration in the cell, thus reducing its toxicity.</text>
</comment>
<evidence type="ECO:0000256" key="3">
    <source>
        <dbReference type="ARBA" id="ARBA00022692"/>
    </source>
</evidence>
<dbReference type="RefSeq" id="WP_204867060.1">
    <property type="nucleotide sequence ID" value="NZ_JAFBBK010000001.1"/>
</dbReference>
<organism evidence="11 12">
    <name type="scientific">Rhodococcoides corynebacterioides</name>
    <dbReference type="NCBI Taxonomy" id="53972"/>
    <lineage>
        <taxon>Bacteria</taxon>
        <taxon>Bacillati</taxon>
        <taxon>Actinomycetota</taxon>
        <taxon>Actinomycetes</taxon>
        <taxon>Mycobacteriales</taxon>
        <taxon>Nocardiaceae</taxon>
        <taxon>Rhodococcoides</taxon>
    </lineage>
</organism>
<evidence type="ECO:0000256" key="10">
    <source>
        <dbReference type="HAMAP-Rule" id="MF_00454"/>
    </source>
</evidence>
<feature type="binding site" evidence="10">
    <location>
        <position position="76"/>
    </location>
    <ligand>
        <name>Na(+)</name>
        <dbReference type="ChEBI" id="CHEBI:29101"/>
        <note>structural</note>
    </ligand>
</feature>
<dbReference type="InterPro" id="IPR003691">
    <property type="entry name" value="FluC"/>
</dbReference>
<keyword evidence="4 10" id="KW-1133">Transmembrane helix</keyword>
<keyword evidence="12" id="KW-1185">Reference proteome</keyword>
<keyword evidence="10" id="KW-0406">Ion transport</keyword>